<dbReference type="RefSeq" id="WP_097111470.1">
    <property type="nucleotide sequence ID" value="NZ_OBEB01000004.1"/>
</dbReference>
<dbReference type="InterPro" id="IPR026387">
    <property type="entry name" value="OMP_w_GlyGly"/>
</dbReference>
<protein>
    <submittedName>
        <fullName evidence="2">Outer membrane protein</fullName>
    </submittedName>
</protein>
<feature type="signal peptide" evidence="1">
    <location>
        <begin position="1"/>
        <end position="26"/>
    </location>
</feature>
<evidence type="ECO:0000256" key="1">
    <source>
        <dbReference type="SAM" id="SignalP"/>
    </source>
</evidence>
<evidence type="ECO:0000313" key="3">
    <source>
        <dbReference type="Proteomes" id="UP000219353"/>
    </source>
</evidence>
<dbReference type="AlphaFoldDB" id="A0A285IY24"/>
<feature type="chain" id="PRO_5012831835" evidence="1">
    <location>
        <begin position="27"/>
        <end position="257"/>
    </location>
</feature>
<evidence type="ECO:0000313" key="2">
    <source>
        <dbReference type="EMBL" id="SNY52858.1"/>
    </source>
</evidence>
<organism evidence="2 3">
    <name type="scientific">Arsukibacterium tuosuense</name>
    <dbReference type="NCBI Taxonomy" id="1323745"/>
    <lineage>
        <taxon>Bacteria</taxon>
        <taxon>Pseudomonadati</taxon>
        <taxon>Pseudomonadota</taxon>
        <taxon>Gammaproteobacteria</taxon>
        <taxon>Chromatiales</taxon>
        <taxon>Chromatiaceae</taxon>
        <taxon>Arsukibacterium</taxon>
    </lineage>
</organism>
<dbReference type="EMBL" id="OBEB01000004">
    <property type="protein sequence ID" value="SNY52858.1"/>
    <property type="molecule type" value="Genomic_DNA"/>
</dbReference>
<dbReference type="NCBIfam" id="TIGR04219">
    <property type="entry name" value="OMP_w_GlyGly"/>
    <property type="match status" value="1"/>
</dbReference>
<keyword evidence="1" id="KW-0732">Signal</keyword>
<proteinExistence type="predicted"/>
<dbReference type="Proteomes" id="UP000219353">
    <property type="component" value="Unassembled WGS sequence"/>
</dbReference>
<gene>
    <name evidence="2" type="ORF">SAMN06297280_2236</name>
</gene>
<name>A0A285IY24_9GAMM</name>
<reference evidence="3" key="1">
    <citation type="submission" date="2017-09" db="EMBL/GenBank/DDBJ databases">
        <authorList>
            <person name="Varghese N."/>
            <person name="Submissions S."/>
        </authorList>
    </citation>
    <scope>NUCLEOTIDE SEQUENCE [LARGE SCALE GENOMIC DNA]</scope>
    <source>
        <strain evidence="3">CGMCC 1.12461</strain>
    </source>
</reference>
<sequence length="257" mass="27944">MNKNSIIKATLSLVLGSAVIMGQASADTLLGVYVGGDGWRTDVTGSFGNSEPAPDFNFNSKTQGSYFIALEHPIPVLPNIRLAHNQLEAEGMSRIDGQFSFAGEEFTVNTSVANRVDLTNTDIVLYYEILDNSIVALDIGVNGKHIKGSASVEEQTQNGLQGEESVSQWLPLLYINSKVGLPLTGLDVFAQGSYIGWSDSRMYDVQAGVAYEIIDSLAVDVRLKLGYRAVNLRLDDLDNLYSNLDFKGPFAGIELHF</sequence>
<dbReference type="OrthoDB" id="6708408at2"/>
<accession>A0A285IY24</accession>
<keyword evidence="3" id="KW-1185">Reference proteome</keyword>